<dbReference type="PANTHER" id="PTHR43174:SF1">
    <property type="entry name" value="UDP-N-ACETYLGLUCOSAMINE 2-EPIMERASE"/>
    <property type="match status" value="1"/>
</dbReference>
<dbReference type="AlphaFoldDB" id="A0A0F9TU02"/>
<accession>A0A0F9TU02</accession>
<sequence length="355" mass="40158">MGKVISILSSRPELIRQSLILKKLDSLIGTEHTIIYTGQNYDKNLYSIVLKDLCLRTPDYIFNIVEKLNNYDFIGSCMNNIEIILTKYNTSNTVINLLGDVNGAFASAFVAKRMGFRIYHNESGNRAGKDILEEINRKCVDSMAYKLLCYSQRSRENLLFEGYNPRDIIVTGNPLGEVVKTYFDISVPREIKQPYILMTLHRHETINSYSKLQSVTNALKVLSKKYTIILSTHPSLAAKLNNKNIESLFEDKGILLCEPLKYSKFLSLMYYSDLIISDSGGECEEAAMLNTKCVVIRDETERTELLEVSQMVLCGTGTKDILRGVDTVLKLELEGIPTEYLKPTSSIVTKLLLSK</sequence>
<evidence type="ECO:0000259" key="1">
    <source>
        <dbReference type="Pfam" id="PF02350"/>
    </source>
</evidence>
<gene>
    <name evidence="2" type="ORF">LCGC14_0306180</name>
</gene>
<protein>
    <recommendedName>
        <fullName evidence="1">UDP-N-acetylglucosamine 2-epimerase domain-containing protein</fullName>
    </recommendedName>
</protein>
<dbReference type="InterPro" id="IPR003331">
    <property type="entry name" value="UDP_GlcNAc_Epimerase_2_dom"/>
</dbReference>
<reference evidence="2" key="1">
    <citation type="journal article" date="2015" name="Nature">
        <title>Complex archaea that bridge the gap between prokaryotes and eukaryotes.</title>
        <authorList>
            <person name="Spang A."/>
            <person name="Saw J.H."/>
            <person name="Jorgensen S.L."/>
            <person name="Zaremba-Niedzwiedzka K."/>
            <person name="Martijn J."/>
            <person name="Lind A.E."/>
            <person name="van Eijk R."/>
            <person name="Schleper C."/>
            <person name="Guy L."/>
            <person name="Ettema T.J."/>
        </authorList>
    </citation>
    <scope>NUCLEOTIDE SEQUENCE</scope>
</reference>
<dbReference type="PANTHER" id="PTHR43174">
    <property type="entry name" value="UDP-N-ACETYLGLUCOSAMINE 2-EPIMERASE"/>
    <property type="match status" value="1"/>
</dbReference>
<proteinExistence type="predicted"/>
<dbReference type="Gene3D" id="3.40.50.2000">
    <property type="entry name" value="Glycogen Phosphorylase B"/>
    <property type="match status" value="2"/>
</dbReference>
<name>A0A0F9TU02_9ZZZZ</name>
<dbReference type="SUPFAM" id="SSF53756">
    <property type="entry name" value="UDP-Glycosyltransferase/glycogen phosphorylase"/>
    <property type="match status" value="1"/>
</dbReference>
<dbReference type="InterPro" id="IPR029767">
    <property type="entry name" value="WecB-like"/>
</dbReference>
<dbReference type="Pfam" id="PF02350">
    <property type="entry name" value="Epimerase_2"/>
    <property type="match status" value="1"/>
</dbReference>
<feature type="domain" description="UDP-N-acetylglucosamine 2-epimerase" evidence="1">
    <location>
        <begin position="29"/>
        <end position="337"/>
    </location>
</feature>
<dbReference type="EMBL" id="LAZR01000195">
    <property type="protein sequence ID" value="KKN82794.1"/>
    <property type="molecule type" value="Genomic_DNA"/>
</dbReference>
<evidence type="ECO:0000313" key="2">
    <source>
        <dbReference type="EMBL" id="KKN82794.1"/>
    </source>
</evidence>
<comment type="caution">
    <text evidence="2">The sequence shown here is derived from an EMBL/GenBank/DDBJ whole genome shotgun (WGS) entry which is preliminary data.</text>
</comment>
<organism evidence="2">
    <name type="scientific">marine sediment metagenome</name>
    <dbReference type="NCBI Taxonomy" id="412755"/>
    <lineage>
        <taxon>unclassified sequences</taxon>
        <taxon>metagenomes</taxon>
        <taxon>ecological metagenomes</taxon>
    </lineage>
</organism>